<dbReference type="SMART" id="SM00248">
    <property type="entry name" value="ANK"/>
    <property type="match status" value="1"/>
</dbReference>
<evidence type="ECO:0000313" key="2">
    <source>
        <dbReference type="EMBL" id="STY31461.1"/>
    </source>
</evidence>
<dbReference type="InterPro" id="IPR036770">
    <property type="entry name" value="Ankyrin_rpt-contain_sf"/>
</dbReference>
<dbReference type="RefSeq" id="WP_031566457.1">
    <property type="nucleotide sequence ID" value="NZ_CAAAIS010000006.1"/>
</dbReference>
<dbReference type="PROSITE" id="PS50297">
    <property type="entry name" value="ANK_REP_REGION"/>
    <property type="match status" value="1"/>
</dbReference>
<keyword evidence="1" id="KW-0040">ANK repeat</keyword>
<name>A0A378LXU9_9GAMM</name>
<keyword evidence="3" id="KW-1185">Reference proteome</keyword>
<dbReference type="PROSITE" id="PS50088">
    <property type="entry name" value="ANK_REPEAT"/>
    <property type="match status" value="1"/>
</dbReference>
<dbReference type="Proteomes" id="UP000255297">
    <property type="component" value="Unassembled WGS sequence"/>
</dbReference>
<dbReference type="Pfam" id="PF12796">
    <property type="entry name" value="Ank_2"/>
    <property type="match status" value="1"/>
</dbReference>
<reference evidence="2 3" key="1">
    <citation type="submission" date="2018-06" db="EMBL/GenBank/DDBJ databases">
        <authorList>
            <consortium name="Pathogen Informatics"/>
            <person name="Doyle S."/>
        </authorList>
    </citation>
    <scope>NUCLEOTIDE SEQUENCE [LARGE SCALE GENOMIC DNA]</scope>
    <source>
        <strain evidence="2 3">NCTC11532</strain>
    </source>
</reference>
<proteinExistence type="predicted"/>
<dbReference type="InterPro" id="IPR002110">
    <property type="entry name" value="Ankyrin_rpt"/>
</dbReference>
<protein>
    <submittedName>
        <fullName evidence="2">Ankyrin repeats (3 copies)</fullName>
    </submittedName>
</protein>
<evidence type="ECO:0000313" key="3">
    <source>
        <dbReference type="Proteomes" id="UP000255297"/>
    </source>
</evidence>
<dbReference type="EMBL" id="UGPB01000001">
    <property type="protein sequence ID" value="STY31461.1"/>
    <property type="molecule type" value="Genomic_DNA"/>
</dbReference>
<organism evidence="2 3">
    <name type="scientific">Legionella wadsworthii</name>
    <dbReference type="NCBI Taxonomy" id="28088"/>
    <lineage>
        <taxon>Bacteria</taxon>
        <taxon>Pseudomonadati</taxon>
        <taxon>Pseudomonadota</taxon>
        <taxon>Gammaproteobacteria</taxon>
        <taxon>Legionellales</taxon>
        <taxon>Legionellaceae</taxon>
        <taxon>Legionella</taxon>
    </lineage>
</organism>
<dbReference type="OrthoDB" id="5634358at2"/>
<gene>
    <name evidence="2" type="ORF">NCTC11532_02909</name>
</gene>
<dbReference type="Gene3D" id="1.25.40.20">
    <property type="entry name" value="Ankyrin repeat-containing domain"/>
    <property type="match status" value="1"/>
</dbReference>
<dbReference type="SUPFAM" id="SSF48403">
    <property type="entry name" value="Ankyrin repeat"/>
    <property type="match status" value="1"/>
</dbReference>
<evidence type="ECO:0000256" key="1">
    <source>
        <dbReference type="PROSITE-ProRule" id="PRU00023"/>
    </source>
</evidence>
<accession>A0A378LXU9</accession>
<feature type="repeat" description="ANK" evidence="1">
    <location>
        <begin position="116"/>
        <end position="148"/>
    </location>
</feature>
<dbReference type="STRING" id="1122170.GCA_000701265_01373"/>
<sequence length="321" mass="36673">MPFYYSVSQFNSLDFLDLPDKELLTFIRLNNFSPNADWAEDNPVLHYLLANELFDYVARLLTLIPERINPNLCDGAEFGKKSLLILLTLLPSNDSLIFKFMERYQNQLLLDYQDENGKTALHYAIILGRADIAERLITLGASIEVSDNEGFLPFDYLYCPGEVISTTLKMVDIEPLRDTNAASNQFEDHADRPMMLQGMYLIQCKETLKNLIKGNLVLVKYIEGKSPYWGTFIGDDCPLTYGEMREFAQKIASNYKCSLSEVFVNQKLGSDEQVAFRTKLKELSNDFSGQSIIQKCSQGHDKIAKLLHKLRNEMKQTVTLT</sequence>
<dbReference type="AlphaFoldDB" id="A0A378LXU9"/>